<feature type="compositionally biased region" description="Low complexity" evidence="8">
    <location>
        <begin position="876"/>
        <end position="892"/>
    </location>
</feature>
<feature type="region of interest" description="Disordered" evidence="8">
    <location>
        <begin position="117"/>
        <end position="145"/>
    </location>
</feature>
<dbReference type="GO" id="GO:0005938">
    <property type="term" value="C:cell cortex"/>
    <property type="evidence" value="ECO:0007669"/>
    <property type="project" value="TreeGrafter"/>
</dbReference>
<dbReference type="Gene3D" id="2.30.30.190">
    <property type="entry name" value="CAP Gly-rich-like domain"/>
    <property type="match status" value="2"/>
</dbReference>
<feature type="region of interest" description="Disordered" evidence="8">
    <location>
        <begin position="1551"/>
        <end position="1572"/>
    </location>
</feature>
<evidence type="ECO:0000256" key="3">
    <source>
        <dbReference type="ARBA" id="ARBA00022701"/>
    </source>
</evidence>
<dbReference type="Pfam" id="PF16641">
    <property type="entry name" value="CLIP1_ZNF"/>
    <property type="match status" value="2"/>
</dbReference>
<keyword evidence="11" id="KW-1185">Reference proteome</keyword>
<dbReference type="PROSITE" id="PS00845">
    <property type="entry name" value="CAP_GLY_1"/>
    <property type="match status" value="2"/>
</dbReference>
<dbReference type="OMA" id="KEHECAR"/>
<dbReference type="OrthoDB" id="2130750at2759"/>
<accession>E2BZZ0</accession>
<feature type="coiled-coil region" evidence="7">
    <location>
        <begin position="1094"/>
        <end position="1488"/>
    </location>
</feature>
<dbReference type="SMART" id="SM01052">
    <property type="entry name" value="CAP_GLY"/>
    <property type="match status" value="2"/>
</dbReference>
<dbReference type="FunCoup" id="E2BZZ0">
    <property type="interactions" value="620"/>
</dbReference>
<keyword evidence="6" id="KW-0206">Cytoskeleton</keyword>
<evidence type="ECO:0000259" key="9">
    <source>
        <dbReference type="PROSITE" id="PS50245"/>
    </source>
</evidence>
<dbReference type="GO" id="GO:0035371">
    <property type="term" value="C:microtubule plus-end"/>
    <property type="evidence" value="ECO:0007669"/>
    <property type="project" value="TreeGrafter"/>
</dbReference>
<dbReference type="Pfam" id="PF01302">
    <property type="entry name" value="CAP_GLY"/>
    <property type="match status" value="2"/>
</dbReference>
<keyword evidence="5 7" id="KW-0175">Coiled coil</keyword>
<dbReference type="SUPFAM" id="SSF57997">
    <property type="entry name" value="Tropomyosin"/>
    <property type="match status" value="1"/>
</dbReference>
<keyword evidence="2" id="KW-0963">Cytoplasm</keyword>
<reference evidence="10 11" key="1">
    <citation type="journal article" date="2010" name="Science">
        <title>Genomic comparison of the ants Camponotus floridanus and Harpegnathos saltator.</title>
        <authorList>
            <person name="Bonasio R."/>
            <person name="Zhang G."/>
            <person name="Ye C."/>
            <person name="Mutti N.S."/>
            <person name="Fang X."/>
            <person name="Qin N."/>
            <person name="Donahue G."/>
            <person name="Yang P."/>
            <person name="Li Q."/>
            <person name="Li C."/>
            <person name="Zhang P."/>
            <person name="Huang Z."/>
            <person name="Berger S.L."/>
            <person name="Reinberg D."/>
            <person name="Wang J."/>
            <person name="Liebig J."/>
        </authorList>
    </citation>
    <scope>NUCLEOTIDE SEQUENCE [LARGE SCALE GENOMIC DNA]</scope>
    <source>
        <strain evidence="10 11">R22 G/1</strain>
    </source>
</reference>
<feature type="coiled-coil region" evidence="7">
    <location>
        <begin position="289"/>
        <end position="612"/>
    </location>
</feature>
<dbReference type="PANTHER" id="PTHR18916:SF82">
    <property type="entry name" value="CAP-GLY DOMAIN-CONTAINING PROTEIN"/>
    <property type="match status" value="1"/>
</dbReference>
<dbReference type="InterPro" id="IPR000938">
    <property type="entry name" value="CAP-Gly_domain"/>
</dbReference>
<dbReference type="PANTHER" id="PTHR18916">
    <property type="entry name" value="DYNACTIN 1-RELATED MICROTUBULE-BINDING"/>
    <property type="match status" value="1"/>
</dbReference>
<dbReference type="GO" id="GO:0051010">
    <property type="term" value="F:microtubule plus-end binding"/>
    <property type="evidence" value="ECO:0007669"/>
    <property type="project" value="TreeGrafter"/>
</dbReference>
<organism evidence="11">
    <name type="scientific">Harpegnathos saltator</name>
    <name type="common">Jerdon's jumping ant</name>
    <dbReference type="NCBI Taxonomy" id="610380"/>
    <lineage>
        <taxon>Eukaryota</taxon>
        <taxon>Metazoa</taxon>
        <taxon>Ecdysozoa</taxon>
        <taxon>Arthropoda</taxon>
        <taxon>Hexapoda</taxon>
        <taxon>Insecta</taxon>
        <taxon>Pterygota</taxon>
        <taxon>Neoptera</taxon>
        <taxon>Endopterygota</taxon>
        <taxon>Hymenoptera</taxon>
        <taxon>Apocrita</taxon>
        <taxon>Aculeata</taxon>
        <taxon>Formicoidea</taxon>
        <taxon>Formicidae</taxon>
        <taxon>Ponerinae</taxon>
        <taxon>Ponerini</taxon>
        <taxon>Harpegnathos</taxon>
    </lineage>
</organism>
<dbReference type="STRING" id="610380.E2BZZ0"/>
<feature type="region of interest" description="Disordered" evidence="8">
    <location>
        <begin position="874"/>
        <end position="899"/>
    </location>
</feature>
<protein>
    <submittedName>
        <fullName evidence="10">Restin-like protein</fullName>
    </submittedName>
</protein>
<name>E2BZZ0_HARSA</name>
<evidence type="ECO:0000256" key="2">
    <source>
        <dbReference type="ARBA" id="ARBA00022490"/>
    </source>
</evidence>
<keyword evidence="3" id="KW-0493">Microtubule</keyword>
<comment type="subcellular location">
    <subcellularLocation>
        <location evidence="1">Cytoplasm</location>
        <location evidence="1">Cytoskeleton</location>
    </subcellularLocation>
</comment>
<evidence type="ECO:0000256" key="5">
    <source>
        <dbReference type="ARBA" id="ARBA00023054"/>
    </source>
</evidence>
<feature type="coiled-coil region" evidence="7">
    <location>
        <begin position="999"/>
        <end position="1065"/>
    </location>
</feature>
<evidence type="ECO:0000256" key="1">
    <source>
        <dbReference type="ARBA" id="ARBA00004245"/>
    </source>
</evidence>
<dbReference type="InterPro" id="IPR032108">
    <property type="entry name" value="CLIP1_ZNF"/>
</dbReference>
<gene>
    <name evidence="10" type="ORF">EAI_08232</name>
</gene>
<evidence type="ECO:0000313" key="10">
    <source>
        <dbReference type="EMBL" id="EFN78767.1"/>
    </source>
</evidence>
<evidence type="ECO:0000256" key="7">
    <source>
        <dbReference type="SAM" id="Coils"/>
    </source>
</evidence>
<dbReference type="Gene3D" id="4.10.60.10">
    <property type="entry name" value="Zinc finger, CCHC-type"/>
    <property type="match status" value="1"/>
</dbReference>
<feature type="region of interest" description="Disordered" evidence="8">
    <location>
        <begin position="1"/>
        <end position="39"/>
    </location>
</feature>
<evidence type="ECO:0000256" key="4">
    <source>
        <dbReference type="ARBA" id="ARBA00022737"/>
    </source>
</evidence>
<feature type="compositionally biased region" description="Pro residues" evidence="8">
    <location>
        <begin position="21"/>
        <end position="33"/>
    </location>
</feature>
<evidence type="ECO:0000256" key="8">
    <source>
        <dbReference type="SAM" id="MobiDB-lite"/>
    </source>
</evidence>
<feature type="domain" description="CAP-Gly" evidence="9">
    <location>
        <begin position="70"/>
        <end position="112"/>
    </location>
</feature>
<dbReference type="SUPFAM" id="SSF74924">
    <property type="entry name" value="Cap-Gly domain"/>
    <property type="match status" value="2"/>
</dbReference>
<dbReference type="GO" id="GO:0005634">
    <property type="term" value="C:nucleus"/>
    <property type="evidence" value="ECO:0007669"/>
    <property type="project" value="TreeGrafter"/>
</dbReference>
<feature type="compositionally biased region" description="Low complexity" evidence="8">
    <location>
        <begin position="122"/>
        <end position="145"/>
    </location>
</feature>
<dbReference type="PROSITE" id="PS50245">
    <property type="entry name" value="CAP_GLY_2"/>
    <property type="match status" value="2"/>
</dbReference>
<dbReference type="EMBL" id="GL451708">
    <property type="protein sequence ID" value="EFN78767.1"/>
    <property type="molecule type" value="Genomic_DNA"/>
</dbReference>
<dbReference type="GO" id="GO:0031122">
    <property type="term" value="P:cytoplasmic microtubule organization"/>
    <property type="evidence" value="ECO:0007669"/>
    <property type="project" value="TreeGrafter"/>
</dbReference>
<evidence type="ECO:0000256" key="6">
    <source>
        <dbReference type="ARBA" id="ARBA00023212"/>
    </source>
</evidence>
<dbReference type="InterPro" id="IPR036859">
    <property type="entry name" value="CAP-Gly_dom_sf"/>
</dbReference>
<proteinExistence type="predicted"/>
<feature type="coiled-coil region" evidence="7">
    <location>
        <begin position="639"/>
        <end position="756"/>
    </location>
</feature>
<feature type="compositionally biased region" description="Basic and acidic residues" evidence="8">
    <location>
        <begin position="1558"/>
        <end position="1572"/>
    </location>
</feature>
<feature type="domain" description="CAP-Gly" evidence="9">
    <location>
        <begin position="190"/>
        <end position="232"/>
    </location>
</feature>
<keyword evidence="4" id="KW-0677">Repeat</keyword>
<evidence type="ECO:0000313" key="11">
    <source>
        <dbReference type="Proteomes" id="UP000008237"/>
    </source>
</evidence>
<dbReference type="Proteomes" id="UP000008237">
    <property type="component" value="Unassembled WGS sequence"/>
</dbReference>
<dbReference type="InParanoid" id="E2BZZ0"/>
<sequence>MTEPKPSGLRLPSKIGRPCSTMPPRPAIPPSSPRPVSNTSVVLTEDTDSFKIGDRVWVGGTKPGTIAYIGETKFAPGDWAGVVLDEPIGKNDGSVAGSRYFQCEPKRGIFSRLTRLTRTPLSDPITSPRTPTTPPDSTRSLLSKSMSQSLNASTTSLSSTISQRTDLKIGDRVIVSSSQGSKTGVLKYLGTTEFALGEWCGVELDEPVGKNDGSVNDKRYFECSPKYGLFAPVHKVSRSPSNKRQSTCMVHKPTGAALNASLKRSGSRESLTSLTSSVSSNIVAKTTGGNTAREILKEKQQEIDFLRKERDLERERVTKAASQADQAEQSALSIKQEYEKYREDVQQTINEAEITVSKLLGEKNALVVQLEEEKRKCEDLLFRFEEESVNKDDIQVINTVNESRIKELEKELSEERERVVQLERDNIKLFETEEELTRLRNEISSVTSLQNSQLQDLENRNQSLEEIKGSLEKKLQEKLSFADECVKRIRELEVVLNEAQQDNITHKEFKVHLKRELEAANQRLQDRETLLKNMKLEFEKNTNSLSEELRKSKEMIERIERENVSEKDTLLSEYRRTIEEKDRLIKVKTEDLENETKKLLEQRSALEGLKAENVKCIHELSESFKQQLHMKDSKIEEILLQLNQKTSETERLLSELSAQRELCEKKGKELENALRKLEELSTKLKLAEESNNVLSKQIQDYKSKSNDSARIIQEKQKLEQNLASRVASEEKSTVQLNKLSEELKVKDKELAELRNATMVQIQEITKRFESQINDKIKYIDEINADVAQKVLVLAKLEKDIAELKAVIISKDEQIKHLLEKTSELQDALTLSEQTKTNLESELRVFESNAQSLNQQVARAEEKISQLLSQKEELESDTASSISSSANSSEQLSRYNENLRQREKELDEAHEKVFQMDNTLKLTQEKLSKIELEMNKSAALVEQLRSEKSSLELQMSDAKKSNADYAERTREFQQKENELLLKIDEGECAKEKLADRSREVTSLLEQLKHSEEQITALRSQCENLQKSHEEETSSLRKEIAGMLSELLTSRDEMKNLQKLKNKLEADQSANRWTIEELTEKMHIESENALKLLNSVQEKDSKLHDMENKLAELQRMNDALSTDKEACDKNLTSSLNSLTSMIEELKNKLKNAEETIENKADRLLEAKVEVEKCHTQIAELNTAVSSMREEQMRNADELKNAQETLTQQQSIINELTKTKVILENSMKSLETQLSNAEEEIQKKDKLLTKMEIEMKESDALKTEEILKLRNIFESEVVVRQKENEETNKRNKELEEQLQRSQDLFDKQIADRDEKETAIGDLRVQVKVLKDAQVERAKAEQQLRNEEIKQKQNELSGANKRINELQSMVYTLEKRLREQETKSADLAKTMECNEQEVDKNVQNLMEKLNVAKVEETRLLDELSRLEKENKQVTAKWIEATNQLKLTHENMKNTFDATGDIRQHIVTKDADIAKLQEENDTAKSQIDFLNSVIVDMQRKNETLLCKIEVLEMGIPTNEADDYNRSTLDKRMAVPRMFCDICDQFDLHETEDCPRQAQDFSESTEKLPKSSKKQSVERPYCENCEMFGHDTRDCDDTETF</sequence>